<dbReference type="Pfam" id="PF04972">
    <property type="entry name" value="BON"/>
    <property type="match status" value="2"/>
</dbReference>
<feature type="domain" description="BON" evidence="1">
    <location>
        <begin position="101"/>
        <end position="171"/>
    </location>
</feature>
<accession>A0A2U2BWW8</accession>
<dbReference type="InterPro" id="IPR051686">
    <property type="entry name" value="Lipoprotein_DolP"/>
</dbReference>
<feature type="domain" description="BON" evidence="1">
    <location>
        <begin position="176"/>
        <end position="244"/>
    </location>
</feature>
<gene>
    <name evidence="2" type="ORF">DDZ18_02620</name>
</gene>
<dbReference type="PANTHER" id="PTHR34606:SF15">
    <property type="entry name" value="BON DOMAIN-CONTAINING PROTEIN"/>
    <property type="match status" value="1"/>
</dbReference>
<proteinExistence type="predicted"/>
<dbReference type="RefSeq" id="WP_109251793.1">
    <property type="nucleotide sequence ID" value="NZ_QEXV01000001.1"/>
</dbReference>
<evidence type="ECO:0000313" key="3">
    <source>
        <dbReference type="Proteomes" id="UP000245168"/>
    </source>
</evidence>
<dbReference type="PROSITE" id="PS50914">
    <property type="entry name" value="BON"/>
    <property type="match status" value="3"/>
</dbReference>
<comment type="caution">
    <text evidence="2">The sequence shown here is derived from an EMBL/GenBank/DDBJ whole genome shotgun (WGS) entry which is preliminary data.</text>
</comment>
<sequence length="247" mass="26468">MTGPAADSVLEAVGEALAAEARLDRARETIALERDDSGALIMTAELNSVAEKRLALERAAAVAGVASIVDRLRIKPATPMEDKAIREHVCRALDADDGFWNLALVETVEKEDRVFRDAAGEPAGRVAVEVDDGVVILNGAVPSLQHKRLAGVLAWWTPGSRDVVNGIEVEPAEEDGPDRIEEAVRIALDRDPFVDASEVRVGVRGATVRLTGAAADAEQRHMAECDAWYVFGVDDVINAIELTQTPS</sequence>
<keyword evidence="3" id="KW-1185">Reference proteome</keyword>
<organism evidence="2 3">
    <name type="scientific">Marinicauda salina</name>
    <dbReference type="NCBI Taxonomy" id="2135793"/>
    <lineage>
        <taxon>Bacteria</taxon>
        <taxon>Pseudomonadati</taxon>
        <taxon>Pseudomonadota</taxon>
        <taxon>Alphaproteobacteria</taxon>
        <taxon>Maricaulales</taxon>
        <taxon>Maricaulaceae</taxon>
        <taxon>Marinicauda</taxon>
    </lineage>
</organism>
<dbReference type="SMART" id="SM00749">
    <property type="entry name" value="BON"/>
    <property type="match status" value="3"/>
</dbReference>
<dbReference type="PANTHER" id="PTHR34606">
    <property type="entry name" value="BON DOMAIN-CONTAINING PROTEIN"/>
    <property type="match status" value="1"/>
</dbReference>
<feature type="domain" description="BON" evidence="1">
    <location>
        <begin position="5"/>
        <end position="76"/>
    </location>
</feature>
<reference evidence="3" key="1">
    <citation type="submission" date="2018-05" db="EMBL/GenBank/DDBJ databases">
        <authorList>
            <person name="Liu B.-T."/>
        </authorList>
    </citation>
    <scope>NUCLEOTIDE SEQUENCE [LARGE SCALE GENOMIC DNA]</scope>
    <source>
        <strain evidence="3">WD6-1</strain>
    </source>
</reference>
<name>A0A2U2BWW8_9PROT</name>
<evidence type="ECO:0000313" key="2">
    <source>
        <dbReference type="EMBL" id="PWE18518.1"/>
    </source>
</evidence>
<dbReference type="InterPro" id="IPR014004">
    <property type="entry name" value="Transpt-assoc_nodulatn_dom_bac"/>
</dbReference>
<evidence type="ECO:0000259" key="1">
    <source>
        <dbReference type="PROSITE" id="PS50914"/>
    </source>
</evidence>
<protein>
    <submittedName>
        <fullName evidence="2">Transporter</fullName>
    </submittedName>
</protein>
<dbReference type="InterPro" id="IPR007055">
    <property type="entry name" value="BON_dom"/>
</dbReference>
<dbReference type="Gene3D" id="3.30.1340.30">
    <property type="match status" value="2"/>
</dbReference>
<dbReference type="Proteomes" id="UP000245168">
    <property type="component" value="Unassembled WGS sequence"/>
</dbReference>
<dbReference type="EMBL" id="QEXV01000001">
    <property type="protein sequence ID" value="PWE18518.1"/>
    <property type="molecule type" value="Genomic_DNA"/>
</dbReference>
<dbReference type="OrthoDB" id="870892at2"/>
<dbReference type="AlphaFoldDB" id="A0A2U2BWW8"/>